<dbReference type="Proteomes" id="UP000034711">
    <property type="component" value="Unassembled WGS sequence"/>
</dbReference>
<protein>
    <submittedName>
        <fullName evidence="1">Uncharacterized protein</fullName>
    </submittedName>
</protein>
<sequence>MSTIPAMPLPRRKLHRKGTRNLITGSRNIVPIGKDGTIHRQIPTSFGTLALDVITLVTDEMYVVVVDKSVIAPKGSVLVKGSERGRYHVYKGGLYEALRGQGHASRAYAREVRKLRDIAFSQLPLALALSLRAMRGDAVATMNYTKTLTDVVAELERVRSPLKKKALALFTEAADPFDVLGRYNPAAKNTKAWAGRHRIADRIEIADFSRLEVDQRRMYLFHVQDRILHMLVSLSVEVEEGLQLLRKVVVSQDSLDALGRRLGNAAKRFAHIAIAPYGTKPFPHYVEDLHDIQLALQHGHWQQAALLLERLKLAVDWLFLQPRVEELLTFVSYLRDDTKAGGHPTPREFNLLLREIVAIREELAQFHPRSGEFANRQFITDCLKHLGRAHMAANRANIVKVYEHLTLAARCF</sequence>
<comment type="caution">
    <text evidence="1">The sequence shown here is derived from an EMBL/GenBank/DDBJ whole genome shotgun (WGS) entry which is preliminary data.</text>
</comment>
<name>A0A0G1XQV8_9BACT</name>
<gene>
    <name evidence="1" type="ORF">UY77_C0001G0011</name>
</gene>
<proteinExistence type="predicted"/>
<evidence type="ECO:0000313" key="2">
    <source>
        <dbReference type="Proteomes" id="UP000034711"/>
    </source>
</evidence>
<dbReference type="AlphaFoldDB" id="A0A0G1XQV8"/>
<organism evidence="1 2">
    <name type="scientific">Candidatus Uhrbacteria bacterium GW2011_GWA2_53_10</name>
    <dbReference type="NCBI Taxonomy" id="1618980"/>
    <lineage>
        <taxon>Bacteria</taxon>
        <taxon>Candidatus Uhriibacteriota</taxon>
    </lineage>
</organism>
<reference evidence="1 2" key="1">
    <citation type="journal article" date="2015" name="Nature">
        <title>rRNA introns, odd ribosomes, and small enigmatic genomes across a large radiation of phyla.</title>
        <authorList>
            <person name="Brown C.T."/>
            <person name="Hug L.A."/>
            <person name="Thomas B.C."/>
            <person name="Sharon I."/>
            <person name="Castelle C.J."/>
            <person name="Singh A."/>
            <person name="Wilkins M.J."/>
            <person name="Williams K.H."/>
            <person name="Banfield J.F."/>
        </authorList>
    </citation>
    <scope>NUCLEOTIDE SEQUENCE [LARGE SCALE GENOMIC DNA]</scope>
</reference>
<dbReference type="EMBL" id="LCRI01000001">
    <property type="protein sequence ID" value="KKW33316.1"/>
    <property type="molecule type" value="Genomic_DNA"/>
</dbReference>
<accession>A0A0G1XQV8</accession>
<evidence type="ECO:0000313" key="1">
    <source>
        <dbReference type="EMBL" id="KKW33316.1"/>
    </source>
</evidence>